<dbReference type="SUPFAM" id="SSF56059">
    <property type="entry name" value="Glutathione synthetase ATP-binding domain-like"/>
    <property type="match status" value="1"/>
</dbReference>
<accession>A0ABP7YZL2</accession>
<evidence type="ECO:0000313" key="14">
    <source>
        <dbReference type="Proteomes" id="UP001500101"/>
    </source>
</evidence>
<reference evidence="14" key="1">
    <citation type="journal article" date="2019" name="Int. J. Syst. Evol. Microbiol.">
        <title>The Global Catalogue of Microorganisms (GCM) 10K type strain sequencing project: providing services to taxonomists for standard genome sequencing and annotation.</title>
        <authorList>
            <consortium name="The Broad Institute Genomics Platform"/>
            <consortium name="The Broad Institute Genome Sequencing Center for Infectious Disease"/>
            <person name="Wu L."/>
            <person name="Ma J."/>
        </authorList>
    </citation>
    <scope>NUCLEOTIDE SEQUENCE [LARGE SCALE GENOMIC DNA]</scope>
    <source>
        <strain evidence="14">JCM 16704</strain>
    </source>
</reference>
<keyword evidence="3 10" id="KW-0436">Ligase</keyword>
<evidence type="ECO:0000256" key="6">
    <source>
        <dbReference type="ARBA" id="ARBA00022840"/>
    </source>
</evidence>
<evidence type="ECO:0000256" key="8">
    <source>
        <dbReference type="ARBA" id="ARBA00042242"/>
    </source>
</evidence>
<dbReference type="InterPro" id="IPR020561">
    <property type="entry name" value="PRibGlycinamid_synth_ATP-grasp"/>
</dbReference>
<keyword evidence="5 10" id="KW-0658">Purine biosynthesis</keyword>
<dbReference type="GO" id="GO:0016874">
    <property type="term" value="F:ligase activity"/>
    <property type="evidence" value="ECO:0007669"/>
    <property type="project" value="UniProtKB-KW"/>
</dbReference>
<dbReference type="SUPFAM" id="SSF51246">
    <property type="entry name" value="Rudiment single hybrid motif"/>
    <property type="match status" value="1"/>
</dbReference>
<comment type="caution">
    <text evidence="13">The sequence shown here is derived from an EMBL/GenBank/DDBJ whole genome shotgun (WGS) entry which is preliminary data.</text>
</comment>
<evidence type="ECO:0000256" key="5">
    <source>
        <dbReference type="ARBA" id="ARBA00022755"/>
    </source>
</evidence>
<dbReference type="RefSeq" id="WP_344675312.1">
    <property type="nucleotide sequence ID" value="NZ_BAAAZI010000011.1"/>
</dbReference>
<dbReference type="PANTHER" id="PTHR43472">
    <property type="entry name" value="PHOSPHORIBOSYLAMINE--GLYCINE LIGASE"/>
    <property type="match status" value="1"/>
</dbReference>
<evidence type="ECO:0000256" key="7">
    <source>
        <dbReference type="ARBA" id="ARBA00038345"/>
    </source>
</evidence>
<dbReference type="HAMAP" id="MF_00138">
    <property type="entry name" value="GARS"/>
    <property type="match status" value="1"/>
</dbReference>
<organism evidence="13 14">
    <name type="scientific">Sphingobacterium kyonggiense</name>
    <dbReference type="NCBI Taxonomy" id="714075"/>
    <lineage>
        <taxon>Bacteria</taxon>
        <taxon>Pseudomonadati</taxon>
        <taxon>Bacteroidota</taxon>
        <taxon>Sphingobacteriia</taxon>
        <taxon>Sphingobacteriales</taxon>
        <taxon>Sphingobacteriaceae</taxon>
        <taxon>Sphingobacterium</taxon>
    </lineage>
</organism>
<dbReference type="InterPro" id="IPR037123">
    <property type="entry name" value="PRibGlycinamide_synth_C_sf"/>
</dbReference>
<evidence type="ECO:0000256" key="1">
    <source>
        <dbReference type="ARBA" id="ARBA00005174"/>
    </source>
</evidence>
<dbReference type="InterPro" id="IPR011761">
    <property type="entry name" value="ATP-grasp"/>
</dbReference>
<evidence type="ECO:0000256" key="4">
    <source>
        <dbReference type="ARBA" id="ARBA00022741"/>
    </source>
</evidence>
<evidence type="ECO:0000313" key="13">
    <source>
        <dbReference type="EMBL" id="GAA4144362.1"/>
    </source>
</evidence>
<dbReference type="SMART" id="SM01209">
    <property type="entry name" value="GARS_A"/>
    <property type="match status" value="1"/>
</dbReference>
<dbReference type="SUPFAM" id="SSF52440">
    <property type="entry name" value="PreATP-grasp domain"/>
    <property type="match status" value="1"/>
</dbReference>
<keyword evidence="4 11" id="KW-0547">Nucleotide-binding</keyword>
<dbReference type="InterPro" id="IPR011054">
    <property type="entry name" value="Rudment_hybrid_motif"/>
</dbReference>
<dbReference type="InterPro" id="IPR020560">
    <property type="entry name" value="PRibGlycinamide_synth_C-dom"/>
</dbReference>
<dbReference type="InterPro" id="IPR020562">
    <property type="entry name" value="PRibGlycinamide_synth_N"/>
</dbReference>
<sequence length="424" mass="45743">MNILIIGSGGRESAFAYKISKSPKLNQLFIAPGNAGTSQYGQNVALKVTDFQAIGEFVLANQIEMVVVGPEEPLVKGIHDYFLADEKLKSIAVIGPQQEGAQLEGSKDFSKEFMIRHQVPTAAFQSFDKDSLEAGLAYLDTQQLPIVLKADGLAQGKGVLICESYEDAKAELKAMINDAKFGEASSVVVVEEFLKGIELSVFVLTDGENYKVLPSAKDYKRIGEGDTGLNTGGMGSVSPVPFADQAFLDKVEQRIIKPTVDGLKKDNIPYKGFIFIGLMNVGGDPYVIEYNVRMGDPETESVLVRIESDLVDLLEGVAKGDLDKRSYTVTDKTAATVMIVSGGYPGAYETGKVISNIENVKESIVFHAGTKSENGEVLTAGGRVLAVTALEDDLFSALQQATADAGRIFFQGKYFRTDIGFDLI</sequence>
<comment type="pathway">
    <text evidence="1 10">Purine metabolism; IMP biosynthesis via de novo pathway; N(1)-(5-phospho-D-ribosyl)glycinamide from 5-phospho-alpha-D-ribose 1-diphosphate: step 2/2.</text>
</comment>
<comment type="catalytic activity">
    <reaction evidence="10">
        <text>5-phospho-beta-D-ribosylamine + glycine + ATP = N(1)-(5-phospho-beta-D-ribosyl)glycinamide + ADP + phosphate + H(+)</text>
        <dbReference type="Rhea" id="RHEA:17453"/>
        <dbReference type="ChEBI" id="CHEBI:15378"/>
        <dbReference type="ChEBI" id="CHEBI:30616"/>
        <dbReference type="ChEBI" id="CHEBI:43474"/>
        <dbReference type="ChEBI" id="CHEBI:57305"/>
        <dbReference type="ChEBI" id="CHEBI:58681"/>
        <dbReference type="ChEBI" id="CHEBI:143788"/>
        <dbReference type="ChEBI" id="CHEBI:456216"/>
        <dbReference type="EC" id="6.3.4.13"/>
    </reaction>
</comment>
<evidence type="ECO:0000259" key="12">
    <source>
        <dbReference type="PROSITE" id="PS50975"/>
    </source>
</evidence>
<evidence type="ECO:0000256" key="3">
    <source>
        <dbReference type="ARBA" id="ARBA00022598"/>
    </source>
</evidence>
<dbReference type="PROSITE" id="PS50975">
    <property type="entry name" value="ATP_GRASP"/>
    <property type="match status" value="1"/>
</dbReference>
<protein>
    <recommendedName>
        <fullName evidence="2 10">Phosphoribosylamine--glycine ligase</fullName>
        <ecNumber evidence="2 10">6.3.4.13</ecNumber>
    </recommendedName>
    <alternativeName>
        <fullName evidence="10">GARS</fullName>
    </alternativeName>
    <alternativeName>
        <fullName evidence="8 10">Glycinamide ribonucleotide synthetase</fullName>
    </alternativeName>
    <alternativeName>
        <fullName evidence="9 10">Phosphoribosylglycinamide synthetase</fullName>
    </alternativeName>
</protein>
<dbReference type="NCBIfam" id="TIGR00877">
    <property type="entry name" value="purD"/>
    <property type="match status" value="1"/>
</dbReference>
<gene>
    <name evidence="10 13" type="primary">purD</name>
    <name evidence="13" type="ORF">GCM10022216_27200</name>
</gene>
<dbReference type="Pfam" id="PF02843">
    <property type="entry name" value="GARS_C"/>
    <property type="match status" value="1"/>
</dbReference>
<dbReference type="InterPro" id="IPR000115">
    <property type="entry name" value="PRibGlycinamide_synth"/>
</dbReference>
<dbReference type="PANTHER" id="PTHR43472:SF1">
    <property type="entry name" value="PHOSPHORIBOSYLAMINE--GLYCINE LIGASE, CHLOROPLASTIC"/>
    <property type="match status" value="1"/>
</dbReference>
<keyword evidence="14" id="KW-1185">Reference proteome</keyword>
<dbReference type="Gene3D" id="3.30.1490.20">
    <property type="entry name" value="ATP-grasp fold, A domain"/>
    <property type="match status" value="1"/>
</dbReference>
<dbReference type="Gene3D" id="3.30.470.20">
    <property type="entry name" value="ATP-grasp fold, B domain"/>
    <property type="match status" value="1"/>
</dbReference>
<dbReference type="EC" id="6.3.4.13" evidence="2 10"/>
<dbReference type="InterPro" id="IPR013815">
    <property type="entry name" value="ATP_grasp_subdomain_1"/>
</dbReference>
<dbReference type="Gene3D" id="3.90.600.10">
    <property type="entry name" value="Phosphoribosylglycinamide synthetase, C-terminal domain"/>
    <property type="match status" value="1"/>
</dbReference>
<dbReference type="Pfam" id="PF02844">
    <property type="entry name" value="GARS_N"/>
    <property type="match status" value="1"/>
</dbReference>
<evidence type="ECO:0000256" key="2">
    <source>
        <dbReference type="ARBA" id="ARBA00013255"/>
    </source>
</evidence>
<feature type="domain" description="ATP-grasp" evidence="12">
    <location>
        <begin position="111"/>
        <end position="319"/>
    </location>
</feature>
<dbReference type="SMART" id="SM01210">
    <property type="entry name" value="GARS_C"/>
    <property type="match status" value="1"/>
</dbReference>
<name>A0ABP7YZL2_9SPHI</name>
<evidence type="ECO:0000256" key="11">
    <source>
        <dbReference type="PROSITE-ProRule" id="PRU00409"/>
    </source>
</evidence>
<dbReference type="Proteomes" id="UP001500101">
    <property type="component" value="Unassembled WGS sequence"/>
</dbReference>
<comment type="similarity">
    <text evidence="7 10">Belongs to the GARS family.</text>
</comment>
<dbReference type="InterPro" id="IPR016185">
    <property type="entry name" value="PreATP-grasp_dom_sf"/>
</dbReference>
<dbReference type="EMBL" id="BAAAZI010000011">
    <property type="protein sequence ID" value="GAA4144362.1"/>
    <property type="molecule type" value="Genomic_DNA"/>
</dbReference>
<keyword evidence="6 11" id="KW-0067">ATP-binding</keyword>
<dbReference type="Gene3D" id="3.40.50.20">
    <property type="match status" value="1"/>
</dbReference>
<dbReference type="Pfam" id="PF01071">
    <property type="entry name" value="GARS_A"/>
    <property type="match status" value="1"/>
</dbReference>
<evidence type="ECO:0000256" key="9">
    <source>
        <dbReference type="ARBA" id="ARBA00042864"/>
    </source>
</evidence>
<proteinExistence type="inferred from homology"/>
<evidence type="ECO:0000256" key="10">
    <source>
        <dbReference type="HAMAP-Rule" id="MF_00138"/>
    </source>
</evidence>